<comment type="caution">
    <text evidence="4">The sequence shown here is derived from an EMBL/GenBank/DDBJ whole genome shotgun (WGS) entry which is preliminary data.</text>
</comment>
<evidence type="ECO:0000313" key="3">
    <source>
        <dbReference type="EMBL" id="MBB4409616.1"/>
    </source>
</evidence>
<evidence type="ECO:0000313" key="5">
    <source>
        <dbReference type="Proteomes" id="UP000520770"/>
    </source>
</evidence>
<name>A0A7W6UVD8_9HYPH</name>
<dbReference type="EMBL" id="JACIGY010000001">
    <property type="protein sequence ID" value="MBB4409616.1"/>
    <property type="molecule type" value="Genomic_DNA"/>
</dbReference>
<sequence>MSENNDFFHDDRIWARFYRDGKTLREISEEFDCSIFQLSPWLVGPLTDAAFEAIKDKGEALAAKDAEIAKLRSDRNLFKGKYRALLKLVSRTRDKLVHVTDHIEDEGDRRYFGSTNDADELVSLFHTMESWVWDAVDETNRMKSDPYADIREQRARAEKAEGAIEKLADKIEDLIAEFGDDPKAALECVSEHLQLRRQPVQEEV</sequence>
<dbReference type="AlphaFoldDB" id="A0A7W6UVD8"/>
<dbReference type="Proteomes" id="UP000524535">
    <property type="component" value="Unassembled WGS sequence"/>
</dbReference>
<keyword evidence="1" id="KW-0175">Coiled coil</keyword>
<dbReference type="Proteomes" id="UP000520770">
    <property type="component" value="Unassembled WGS sequence"/>
</dbReference>
<keyword evidence="6" id="KW-1185">Reference proteome</keyword>
<gene>
    <name evidence="3" type="ORF">GGE31_000087</name>
    <name evidence="2" type="ORF">GGE33_001698</name>
    <name evidence="4" type="ORF">GGE35_000086</name>
</gene>
<evidence type="ECO:0000313" key="4">
    <source>
        <dbReference type="EMBL" id="MBB4444304.1"/>
    </source>
</evidence>
<protein>
    <submittedName>
        <fullName evidence="4">Uncharacterized protein YutE (UPF0331/DUF86 family)</fullName>
    </submittedName>
</protein>
<reference evidence="5 6" key="1">
    <citation type="submission" date="2020-08" db="EMBL/GenBank/DDBJ databases">
        <title>Genomic Encyclopedia of Type Strains, Phase IV (KMG-V): Genome sequencing to study the core and pangenomes of soil and plant-associated prokaryotes.</title>
        <authorList>
            <person name="Whitman W."/>
        </authorList>
    </citation>
    <scope>NUCLEOTIDE SEQUENCE [LARGE SCALE GENOMIC DNA]</scope>
    <source>
        <strain evidence="3 6">SEMIA 444</strain>
        <strain evidence="2 5">SEMIA 448</strain>
        <strain evidence="4 7">SEMIA 452</strain>
    </source>
</reference>
<evidence type="ECO:0000313" key="2">
    <source>
        <dbReference type="EMBL" id="MBB4347990.1"/>
    </source>
</evidence>
<dbReference type="Proteomes" id="UP000576087">
    <property type="component" value="Unassembled WGS sequence"/>
</dbReference>
<proteinExistence type="predicted"/>
<dbReference type="EMBL" id="JACIGW010000001">
    <property type="protein sequence ID" value="MBB4347990.1"/>
    <property type="molecule type" value="Genomic_DNA"/>
</dbReference>
<dbReference type="EMBL" id="JACIHM010000001">
    <property type="protein sequence ID" value="MBB4444304.1"/>
    <property type="molecule type" value="Genomic_DNA"/>
</dbReference>
<evidence type="ECO:0000313" key="6">
    <source>
        <dbReference type="Proteomes" id="UP000524535"/>
    </source>
</evidence>
<organism evidence="4 7">
    <name type="scientific">Aliirhizobium cellulosilyticum</name>
    <dbReference type="NCBI Taxonomy" id="393664"/>
    <lineage>
        <taxon>Bacteria</taxon>
        <taxon>Pseudomonadati</taxon>
        <taxon>Pseudomonadota</taxon>
        <taxon>Alphaproteobacteria</taxon>
        <taxon>Hyphomicrobiales</taxon>
        <taxon>Rhizobiaceae</taxon>
        <taxon>Aliirhizobium</taxon>
    </lineage>
</organism>
<dbReference type="RefSeq" id="WP_183822058.1">
    <property type="nucleotide sequence ID" value="NZ_JACIGW010000001.1"/>
</dbReference>
<accession>A0A7W6UVD8</accession>
<evidence type="ECO:0000256" key="1">
    <source>
        <dbReference type="SAM" id="Coils"/>
    </source>
</evidence>
<evidence type="ECO:0000313" key="7">
    <source>
        <dbReference type="Proteomes" id="UP000576087"/>
    </source>
</evidence>
<feature type="coiled-coil region" evidence="1">
    <location>
        <begin position="150"/>
        <end position="177"/>
    </location>
</feature>